<feature type="region of interest" description="Disordered" evidence="18">
    <location>
        <begin position="505"/>
        <end position="524"/>
    </location>
</feature>
<evidence type="ECO:0000313" key="22">
    <source>
        <dbReference type="Proteomes" id="UP000830375"/>
    </source>
</evidence>
<dbReference type="InterPro" id="IPR017452">
    <property type="entry name" value="GPCR_Rhodpsn_7TM"/>
</dbReference>
<keyword evidence="9 19" id="KW-0472">Membrane</keyword>
<evidence type="ECO:0000256" key="14">
    <source>
        <dbReference type="ARBA" id="ARBA00025505"/>
    </source>
</evidence>
<dbReference type="Proteomes" id="UP000830375">
    <property type="component" value="Unassembled WGS sequence"/>
</dbReference>
<dbReference type="SUPFAM" id="SSF81321">
    <property type="entry name" value="Family A G protein-coupled receptor-like"/>
    <property type="match status" value="1"/>
</dbReference>
<keyword evidence="22" id="KW-1185">Reference proteome</keyword>
<comment type="subunit">
    <text evidence="16">Interacts with IL8. Interacts with GNAI2.</text>
</comment>
<feature type="transmembrane region" description="Helical" evidence="19">
    <location>
        <begin position="28"/>
        <end position="52"/>
    </location>
</feature>
<keyword evidence="4" id="KW-0145">Chemotaxis</keyword>
<dbReference type="PROSITE" id="PS50262">
    <property type="entry name" value="G_PROTEIN_RECEP_F1_2"/>
    <property type="match status" value="1"/>
</dbReference>
<feature type="transmembrane region" description="Helical" evidence="19">
    <location>
        <begin position="197"/>
        <end position="218"/>
    </location>
</feature>
<dbReference type="Pfam" id="PF00001">
    <property type="entry name" value="7tm_1"/>
    <property type="match status" value="1"/>
</dbReference>
<evidence type="ECO:0000256" key="19">
    <source>
        <dbReference type="SAM" id="Phobius"/>
    </source>
</evidence>
<keyword evidence="12" id="KW-0325">Glycoprotein</keyword>
<feature type="transmembrane region" description="Helical" evidence="19">
    <location>
        <begin position="140"/>
        <end position="161"/>
    </location>
</feature>
<evidence type="ECO:0000259" key="20">
    <source>
        <dbReference type="PROSITE" id="PS50262"/>
    </source>
</evidence>
<keyword evidence="8 17" id="KW-0297">G-protein coupled receptor</keyword>
<dbReference type="InterPro" id="IPR002052">
    <property type="entry name" value="DNA_methylase_N6_adenine_CS"/>
</dbReference>
<evidence type="ECO:0000256" key="9">
    <source>
        <dbReference type="ARBA" id="ARBA00023136"/>
    </source>
</evidence>
<keyword evidence="7 19" id="KW-1133">Transmembrane helix</keyword>
<keyword evidence="13 17" id="KW-0807">Transducer</keyword>
<dbReference type="SUPFAM" id="SSF53335">
    <property type="entry name" value="S-adenosyl-L-methionine-dependent methyltransferases"/>
    <property type="match status" value="1"/>
</dbReference>
<evidence type="ECO:0000256" key="2">
    <source>
        <dbReference type="ARBA" id="ARBA00020033"/>
    </source>
</evidence>
<dbReference type="CDD" id="cd02440">
    <property type="entry name" value="AdoMet_MTases"/>
    <property type="match status" value="1"/>
</dbReference>
<evidence type="ECO:0000256" key="16">
    <source>
        <dbReference type="ARBA" id="ARBA00034130"/>
    </source>
</evidence>
<organism evidence="21 22">
    <name type="scientific">Labeo rohita</name>
    <name type="common">Indian major carp</name>
    <name type="synonym">Cyprinus rohita</name>
    <dbReference type="NCBI Taxonomy" id="84645"/>
    <lineage>
        <taxon>Eukaryota</taxon>
        <taxon>Metazoa</taxon>
        <taxon>Chordata</taxon>
        <taxon>Craniata</taxon>
        <taxon>Vertebrata</taxon>
        <taxon>Euteleostomi</taxon>
        <taxon>Actinopterygii</taxon>
        <taxon>Neopterygii</taxon>
        <taxon>Teleostei</taxon>
        <taxon>Ostariophysi</taxon>
        <taxon>Cypriniformes</taxon>
        <taxon>Cyprinidae</taxon>
        <taxon>Labeoninae</taxon>
        <taxon>Labeonini</taxon>
        <taxon>Labeo</taxon>
    </lineage>
</organism>
<dbReference type="PRINTS" id="PR00427">
    <property type="entry name" value="INTRLEUKIN8R"/>
</dbReference>
<evidence type="ECO:0000256" key="17">
    <source>
        <dbReference type="RuleBase" id="RU000688"/>
    </source>
</evidence>
<evidence type="ECO:0000256" key="4">
    <source>
        <dbReference type="ARBA" id="ARBA00022500"/>
    </source>
</evidence>
<feature type="transmembrane region" description="Helical" evidence="19">
    <location>
        <begin position="230"/>
        <end position="247"/>
    </location>
</feature>
<evidence type="ECO:0000256" key="5">
    <source>
        <dbReference type="ARBA" id="ARBA00022553"/>
    </source>
</evidence>
<keyword evidence="10" id="KW-1015">Disulfide bond</keyword>
<keyword evidence="3" id="KW-1003">Cell membrane</keyword>
<dbReference type="InterPro" id="IPR000276">
    <property type="entry name" value="GPCR_Rhodpsn"/>
</dbReference>
<name>A0ABQ8ME99_LABRO</name>
<dbReference type="Gene3D" id="1.20.1070.10">
    <property type="entry name" value="Rhodopsin 7-helix transmembrane proteins"/>
    <property type="match status" value="1"/>
</dbReference>
<evidence type="ECO:0000256" key="3">
    <source>
        <dbReference type="ARBA" id="ARBA00022475"/>
    </source>
</evidence>
<evidence type="ECO:0000256" key="8">
    <source>
        <dbReference type="ARBA" id="ARBA00023040"/>
    </source>
</evidence>
<feature type="transmembrane region" description="Helical" evidence="19">
    <location>
        <begin position="64"/>
        <end position="87"/>
    </location>
</feature>
<accession>A0ABQ8ME99</accession>
<dbReference type="Gene3D" id="3.40.50.150">
    <property type="entry name" value="Vaccinia Virus protein VP39"/>
    <property type="match status" value="1"/>
</dbReference>
<gene>
    <name evidence="21" type="ORF">H4Q32_008567</name>
</gene>
<dbReference type="PROSITE" id="PS00237">
    <property type="entry name" value="G_PROTEIN_RECEP_F1_1"/>
    <property type="match status" value="1"/>
</dbReference>
<proteinExistence type="inferred from homology"/>
<protein>
    <recommendedName>
        <fullName evidence="2">C-X-C chemokine receptor type 2</fullName>
    </recommendedName>
    <alternativeName>
        <fullName evidence="15">High affinity interleukin-8 receptor B</fullName>
    </alternativeName>
</protein>
<keyword evidence="6 17" id="KW-0812">Transmembrane</keyword>
<evidence type="ECO:0000256" key="6">
    <source>
        <dbReference type="ARBA" id="ARBA00022692"/>
    </source>
</evidence>
<evidence type="ECO:0000256" key="1">
    <source>
        <dbReference type="ARBA" id="ARBA00004651"/>
    </source>
</evidence>
<dbReference type="InterPro" id="IPR029063">
    <property type="entry name" value="SAM-dependent_MTases_sf"/>
</dbReference>
<dbReference type="PROSITE" id="PS00092">
    <property type="entry name" value="N6_MTASE"/>
    <property type="match status" value="1"/>
</dbReference>
<comment type="similarity">
    <text evidence="17">Belongs to the G-protein coupled receptor 1 family.</text>
</comment>
<evidence type="ECO:0000256" key="15">
    <source>
        <dbReference type="ARBA" id="ARBA00033468"/>
    </source>
</evidence>
<dbReference type="InterPro" id="IPR050119">
    <property type="entry name" value="CCR1-9-like"/>
</dbReference>
<comment type="subcellular location">
    <subcellularLocation>
        <location evidence="1">Cell membrane</location>
        <topology evidence="1">Multi-pass membrane protein</topology>
    </subcellularLocation>
</comment>
<evidence type="ECO:0000256" key="11">
    <source>
        <dbReference type="ARBA" id="ARBA00023170"/>
    </source>
</evidence>
<dbReference type="InterPro" id="IPR007848">
    <property type="entry name" value="Small_mtfrase_dom"/>
</dbReference>
<dbReference type="EMBL" id="JACTAM010000009">
    <property type="protein sequence ID" value="KAI2660886.1"/>
    <property type="molecule type" value="Genomic_DNA"/>
</dbReference>
<dbReference type="InterPro" id="IPR000174">
    <property type="entry name" value="Chemokine_CXCR_1/2"/>
</dbReference>
<comment type="caution">
    <text evidence="21">The sequence shown here is derived from an EMBL/GenBank/DDBJ whole genome shotgun (WGS) entry which is preliminary data.</text>
</comment>
<comment type="function">
    <text evidence="14">Receptor for interleukin-8 which is a powerful neutrophil chemotactic factor. Binding of IL-8 to the receptor causes activation of neutrophils. This response is mediated via a G-protein that activates a phosphatidylinositol-calcium second messenger system. Binds to IL-8 with high affinity. Also binds with high affinity to CXCL3, GRO/MGSA and NAP-2.</text>
</comment>
<evidence type="ECO:0000256" key="10">
    <source>
        <dbReference type="ARBA" id="ARBA00023157"/>
    </source>
</evidence>
<sequence>MEATTPDFTYPELVTPCPVSMQYMNSTVLVLVYIIIFSLSLLENTVVIFVVFSMKNRRTSTDIYLMHLAIADLFFSLTLPFWAAYFHAGHWMFSTVMCKLVSGLQEATFYCCVFLLACISVNRYLAIVKTTQFLTQKRHLVGIVCAMVWLCAIMLSIPVILHREAFPHHFLEDTPLHICHDSLPADNIDSWRVGLRIIHHTLGFFLPFTIMMYCYGSTVCHLRNSQKQKAMWILCIVLAFIICWLPINVTEFIDNLMRAEQLMETCEQRDRIDVALHITQVMSFSHCAINPILYAFTQKKFRNELLTSLFKKGLLRRDTFFKYRVESVHSSESTRQMISSPSPQPGDFTPRGPHHCLQQVDGFEEPKILLEQYPTSPHIAGCMLYTIHNTFDDIQNKLVADLGCGCGVLSIGAAVLDAGLCVGFDIDEDALDIFKGNVEDFELSNIDMVQCDVCSIGSTYAKKFDTVIMNPPFGTKHNQGIDMQFLRTAISMASTAVYSLHKTSTRDSSDTTCQHLISSTKRSP</sequence>
<feature type="transmembrane region" description="Helical" evidence="19">
    <location>
        <begin position="107"/>
        <end position="128"/>
    </location>
</feature>
<evidence type="ECO:0000256" key="13">
    <source>
        <dbReference type="ARBA" id="ARBA00023224"/>
    </source>
</evidence>
<dbReference type="Pfam" id="PF05175">
    <property type="entry name" value="MTS"/>
    <property type="match status" value="1"/>
</dbReference>
<evidence type="ECO:0000256" key="12">
    <source>
        <dbReference type="ARBA" id="ARBA00023180"/>
    </source>
</evidence>
<dbReference type="PANTHER" id="PTHR10489:SF689">
    <property type="entry name" value="C-X-C CHEMOKINE RECEPTOR TYPE 2"/>
    <property type="match status" value="1"/>
</dbReference>
<dbReference type="PRINTS" id="PR00237">
    <property type="entry name" value="GPCRRHODOPSN"/>
</dbReference>
<evidence type="ECO:0000313" key="21">
    <source>
        <dbReference type="EMBL" id="KAI2660886.1"/>
    </source>
</evidence>
<dbReference type="PANTHER" id="PTHR10489">
    <property type="entry name" value="CELL ADHESION MOLECULE"/>
    <property type="match status" value="1"/>
</dbReference>
<keyword evidence="5" id="KW-0597">Phosphoprotein</keyword>
<feature type="domain" description="G-protein coupled receptors family 1 profile" evidence="20">
    <location>
        <begin position="43"/>
        <end position="294"/>
    </location>
</feature>
<keyword evidence="11 17" id="KW-0675">Receptor</keyword>
<feature type="compositionally biased region" description="Polar residues" evidence="18">
    <location>
        <begin position="510"/>
        <end position="524"/>
    </location>
</feature>
<reference evidence="21 22" key="1">
    <citation type="submission" date="2022-01" db="EMBL/GenBank/DDBJ databases">
        <title>A high-quality chromosome-level genome assembly of rohu carp, Labeo rohita.</title>
        <authorList>
            <person name="Arick M.A. II"/>
            <person name="Hsu C.-Y."/>
            <person name="Magbanua Z."/>
            <person name="Pechanova O."/>
            <person name="Grover C."/>
            <person name="Miller E."/>
            <person name="Thrash A."/>
            <person name="Ezzel L."/>
            <person name="Alam S."/>
            <person name="Benzie J."/>
            <person name="Hamilton M."/>
            <person name="Karsi A."/>
            <person name="Lawrence M.L."/>
            <person name="Peterson D.G."/>
        </authorList>
    </citation>
    <scope>NUCLEOTIDE SEQUENCE [LARGE SCALE GENOMIC DNA]</scope>
    <source>
        <strain evidence="22">BAU-BD-2019</strain>
        <tissue evidence="21">Blood</tissue>
    </source>
</reference>
<evidence type="ECO:0000256" key="18">
    <source>
        <dbReference type="SAM" id="MobiDB-lite"/>
    </source>
</evidence>
<evidence type="ECO:0000256" key="7">
    <source>
        <dbReference type="ARBA" id="ARBA00022989"/>
    </source>
</evidence>